<reference evidence="14" key="1">
    <citation type="journal article" date="2019" name="Int. J. Syst. Evol. Microbiol.">
        <title>The Global Catalogue of Microorganisms (GCM) 10K type strain sequencing project: providing services to taxonomists for standard genome sequencing and annotation.</title>
        <authorList>
            <consortium name="The Broad Institute Genomics Platform"/>
            <consortium name="The Broad Institute Genome Sequencing Center for Infectious Disease"/>
            <person name="Wu L."/>
            <person name="Ma J."/>
        </authorList>
    </citation>
    <scope>NUCLEOTIDE SEQUENCE [LARGE SCALE GENOMIC DNA]</scope>
    <source>
        <strain evidence="14">CCUG 56029</strain>
    </source>
</reference>
<evidence type="ECO:0000313" key="13">
    <source>
        <dbReference type="EMBL" id="MFC4427500.1"/>
    </source>
</evidence>
<evidence type="ECO:0000313" key="14">
    <source>
        <dbReference type="Proteomes" id="UP001595998"/>
    </source>
</evidence>
<dbReference type="PANTHER" id="PTHR17490:SF16">
    <property type="entry name" value="THREONYLCARBAMOYL-AMP SYNTHASE"/>
    <property type="match status" value="1"/>
</dbReference>
<evidence type="ECO:0000256" key="10">
    <source>
        <dbReference type="ARBA" id="ARBA00029774"/>
    </source>
</evidence>
<dbReference type="Pfam" id="PF01300">
    <property type="entry name" value="Sua5_yciO_yrdC"/>
    <property type="match status" value="1"/>
</dbReference>
<dbReference type="EMBL" id="JBHSEH010000022">
    <property type="protein sequence ID" value="MFC4427500.1"/>
    <property type="molecule type" value="Genomic_DNA"/>
</dbReference>
<evidence type="ECO:0000256" key="2">
    <source>
        <dbReference type="ARBA" id="ARBA00007663"/>
    </source>
</evidence>
<proteinExistence type="inferred from homology"/>
<accession>A0ABV8XT36</accession>
<dbReference type="GO" id="GO:0061710">
    <property type="term" value="F:L-threonylcarbamoyladenylate synthase"/>
    <property type="evidence" value="ECO:0007669"/>
    <property type="project" value="UniProtKB-EC"/>
</dbReference>
<name>A0ABV8XT36_9DEIO</name>
<evidence type="ECO:0000256" key="11">
    <source>
        <dbReference type="ARBA" id="ARBA00048366"/>
    </source>
</evidence>
<comment type="catalytic activity">
    <reaction evidence="11">
        <text>L-threonine + hydrogencarbonate + ATP = L-threonylcarbamoyladenylate + diphosphate + H2O</text>
        <dbReference type="Rhea" id="RHEA:36407"/>
        <dbReference type="ChEBI" id="CHEBI:15377"/>
        <dbReference type="ChEBI" id="CHEBI:17544"/>
        <dbReference type="ChEBI" id="CHEBI:30616"/>
        <dbReference type="ChEBI" id="CHEBI:33019"/>
        <dbReference type="ChEBI" id="CHEBI:57926"/>
        <dbReference type="ChEBI" id="CHEBI:73682"/>
        <dbReference type="EC" id="2.7.7.87"/>
    </reaction>
</comment>
<protein>
    <recommendedName>
        <fullName evidence="10">L-threonylcarbamoyladenylate synthase</fullName>
        <ecNumber evidence="3">2.7.7.87</ecNumber>
    </recommendedName>
    <alternativeName>
        <fullName evidence="10">L-threonylcarbamoyladenylate synthase</fullName>
    </alternativeName>
</protein>
<dbReference type="Proteomes" id="UP001595998">
    <property type="component" value="Unassembled WGS sequence"/>
</dbReference>
<feature type="domain" description="YrdC-like" evidence="12">
    <location>
        <begin position="19"/>
        <end position="199"/>
    </location>
</feature>
<dbReference type="InterPro" id="IPR006070">
    <property type="entry name" value="Sua5-like_dom"/>
</dbReference>
<organism evidence="13 14">
    <name type="scientific">Deinococcus navajonensis</name>
    <dbReference type="NCBI Taxonomy" id="309884"/>
    <lineage>
        <taxon>Bacteria</taxon>
        <taxon>Thermotogati</taxon>
        <taxon>Deinococcota</taxon>
        <taxon>Deinococci</taxon>
        <taxon>Deinococcales</taxon>
        <taxon>Deinococcaceae</taxon>
        <taxon>Deinococcus</taxon>
    </lineage>
</organism>
<gene>
    <name evidence="13" type="ORF">ACFOZ9_14875</name>
</gene>
<dbReference type="EC" id="2.7.7.87" evidence="3"/>
<keyword evidence="4" id="KW-0963">Cytoplasm</keyword>
<evidence type="ECO:0000256" key="4">
    <source>
        <dbReference type="ARBA" id="ARBA00022490"/>
    </source>
</evidence>
<comment type="subcellular location">
    <subcellularLocation>
        <location evidence="1">Cytoplasm</location>
    </subcellularLocation>
</comment>
<dbReference type="InterPro" id="IPR050156">
    <property type="entry name" value="TC-AMP_synthase_SUA5"/>
</dbReference>
<dbReference type="SUPFAM" id="SSF55821">
    <property type="entry name" value="YrdC/RibB"/>
    <property type="match status" value="1"/>
</dbReference>
<dbReference type="InterPro" id="IPR017945">
    <property type="entry name" value="DHBP_synth_RibB-like_a/b_dom"/>
</dbReference>
<evidence type="ECO:0000256" key="9">
    <source>
        <dbReference type="ARBA" id="ARBA00022840"/>
    </source>
</evidence>
<evidence type="ECO:0000256" key="5">
    <source>
        <dbReference type="ARBA" id="ARBA00022679"/>
    </source>
</evidence>
<keyword evidence="9" id="KW-0067">ATP-binding</keyword>
<comment type="caution">
    <text evidence="13">The sequence shown here is derived from an EMBL/GenBank/DDBJ whole genome shotgun (WGS) entry which is preliminary data.</text>
</comment>
<sequence>MNADTSSSTTAGKEPLDWLLAVQEAAQVLQRGGVVAYPSETVWGLAALPESADALERLYALKGRAADKPVQLSCESLETAQRFARPSAALTALSSLWPGPLTLVTTALPGCPERLAPRGQVGLRVPDHPVAQALLHLVGGVLATTSCNRSGEPPATTWKEAAASGLGDVTLPEGGQPAAGLASTVVLLPEGLVQREGAVTAAQIRALLGPLEPDRG</sequence>
<comment type="similarity">
    <text evidence="2">Belongs to the SUA5 family.</text>
</comment>
<evidence type="ECO:0000256" key="1">
    <source>
        <dbReference type="ARBA" id="ARBA00004496"/>
    </source>
</evidence>
<dbReference type="PROSITE" id="PS51163">
    <property type="entry name" value="YRDC"/>
    <property type="match status" value="1"/>
</dbReference>
<keyword evidence="7 13" id="KW-0548">Nucleotidyltransferase</keyword>
<dbReference type="PANTHER" id="PTHR17490">
    <property type="entry name" value="SUA5"/>
    <property type="match status" value="1"/>
</dbReference>
<dbReference type="Gene3D" id="3.90.870.10">
    <property type="entry name" value="DHBP synthase"/>
    <property type="match status" value="1"/>
</dbReference>
<keyword evidence="14" id="KW-1185">Reference proteome</keyword>
<evidence type="ECO:0000256" key="3">
    <source>
        <dbReference type="ARBA" id="ARBA00012584"/>
    </source>
</evidence>
<dbReference type="RefSeq" id="WP_380041042.1">
    <property type="nucleotide sequence ID" value="NZ_JBHSEH010000022.1"/>
</dbReference>
<keyword evidence="8" id="KW-0547">Nucleotide-binding</keyword>
<keyword evidence="5 13" id="KW-0808">Transferase</keyword>
<evidence type="ECO:0000256" key="6">
    <source>
        <dbReference type="ARBA" id="ARBA00022694"/>
    </source>
</evidence>
<evidence type="ECO:0000256" key="8">
    <source>
        <dbReference type="ARBA" id="ARBA00022741"/>
    </source>
</evidence>
<evidence type="ECO:0000256" key="7">
    <source>
        <dbReference type="ARBA" id="ARBA00022695"/>
    </source>
</evidence>
<evidence type="ECO:0000259" key="12">
    <source>
        <dbReference type="PROSITE" id="PS51163"/>
    </source>
</evidence>
<keyword evidence="6" id="KW-0819">tRNA processing</keyword>